<keyword evidence="2" id="KW-1185">Reference proteome</keyword>
<proteinExistence type="predicted"/>
<evidence type="ECO:0000313" key="2">
    <source>
        <dbReference type="Proteomes" id="UP001501153"/>
    </source>
</evidence>
<evidence type="ECO:0000313" key="1">
    <source>
        <dbReference type="EMBL" id="GAA4365951.1"/>
    </source>
</evidence>
<comment type="caution">
    <text evidence="1">The sequence shown here is derived from an EMBL/GenBank/DDBJ whole genome shotgun (WGS) entry which is preliminary data.</text>
</comment>
<dbReference type="EMBL" id="BAABGZ010000075">
    <property type="protein sequence ID" value="GAA4365951.1"/>
    <property type="molecule type" value="Genomic_DNA"/>
</dbReference>
<protein>
    <submittedName>
        <fullName evidence="1">Uncharacterized protein</fullName>
    </submittedName>
</protein>
<dbReference type="Proteomes" id="UP001501153">
    <property type="component" value="Unassembled WGS sequence"/>
</dbReference>
<reference evidence="2" key="1">
    <citation type="journal article" date="2019" name="Int. J. Syst. Evol. Microbiol.">
        <title>The Global Catalogue of Microorganisms (GCM) 10K type strain sequencing project: providing services to taxonomists for standard genome sequencing and annotation.</title>
        <authorList>
            <consortium name="The Broad Institute Genomics Platform"/>
            <consortium name="The Broad Institute Genome Sequencing Center for Infectious Disease"/>
            <person name="Wu L."/>
            <person name="Ma J."/>
        </authorList>
    </citation>
    <scope>NUCLEOTIDE SEQUENCE [LARGE SCALE GENOMIC DNA]</scope>
    <source>
        <strain evidence="2">JCM 17923</strain>
    </source>
</reference>
<dbReference type="RefSeq" id="WP_345237578.1">
    <property type="nucleotide sequence ID" value="NZ_BAABGZ010000075.1"/>
</dbReference>
<name>A0ABP8IQ52_9BACT</name>
<accession>A0ABP8IQ52</accession>
<sequence length="720" mass="78853">MPYTPPNPKRLVNEVSSIVGGNRLEPRPRSREFNRSLRAEVRDAAWLLTRQWQLKEFRAEDRGMPVEAEIVLEVSRVNQVRLNTSTPVAFTQERLPLPLDALVQGQAPVVDPGLRLQMGYYWVQLLRQAGLTSYVAPFQTGTYALEAQNDQTPGHLAEYGSEYVLSEAHLMLRTLSGKAVDGYRVFEEVLPDANAVLAAAGAQNAPPAEQQQLREAASAFVAWFRRLYTQPTGANASAWSIPDVSYRFAAAAPTSGTSPLVLTAPEHDGQDMHWYSVDVAASAGGFQNTANVVQPVTQRFVPSEIEFAGAPSARWWEFEDGKVDFGKVTADPSDFGRMLLQEFMFLYQNDWFALPYTVPVGSMCTVKSLVVTDVFGQRYDIRAAGRSEQTEEDGTAIDTDWGRWSMYALSEESNRAMSEPRLFIPPTSLALQEGPDLEQVLLLREEATNMVWGVEQLVSDGLGRGTDGNAVAARVTEYLRRHAPAAATAATTSPYAYQLATSVAENWIPFVLTQTGQGVVQLEQGAMLRYVEGVNLPAADSVVQPRTSLLNLGAPTDNYIVREHRVPPAGIRVDGNYRRARWFDGRTVVWYARDRSPGRGNGSSGLAYDQLLPRTPRTEPACFGITAATFNAAGTRIERVRLSQLTAQGVPIEPVQEKNRAQLLDMLIGQDEFVVLGTGGSTGASVELVTLPSGLQFIQVAPVPANPPAQDSLGTLPVVP</sequence>
<gene>
    <name evidence="1" type="ORF">GCM10023185_36710</name>
</gene>
<organism evidence="1 2">
    <name type="scientific">Hymenobacter saemangeumensis</name>
    <dbReference type="NCBI Taxonomy" id="1084522"/>
    <lineage>
        <taxon>Bacteria</taxon>
        <taxon>Pseudomonadati</taxon>
        <taxon>Bacteroidota</taxon>
        <taxon>Cytophagia</taxon>
        <taxon>Cytophagales</taxon>
        <taxon>Hymenobacteraceae</taxon>
        <taxon>Hymenobacter</taxon>
    </lineage>
</organism>